<feature type="region of interest" description="Disordered" evidence="1">
    <location>
        <begin position="108"/>
        <end position="133"/>
    </location>
</feature>
<organism evidence="2 3">
    <name type="scientific">Leersia perrieri</name>
    <dbReference type="NCBI Taxonomy" id="77586"/>
    <lineage>
        <taxon>Eukaryota</taxon>
        <taxon>Viridiplantae</taxon>
        <taxon>Streptophyta</taxon>
        <taxon>Embryophyta</taxon>
        <taxon>Tracheophyta</taxon>
        <taxon>Spermatophyta</taxon>
        <taxon>Magnoliopsida</taxon>
        <taxon>Liliopsida</taxon>
        <taxon>Poales</taxon>
        <taxon>Poaceae</taxon>
        <taxon>BOP clade</taxon>
        <taxon>Oryzoideae</taxon>
        <taxon>Oryzeae</taxon>
        <taxon>Oryzinae</taxon>
        <taxon>Leersia</taxon>
    </lineage>
</organism>
<sequence>MGSCVSCPTASTPAIITAKVVFHDGSVAQFAAHATARDALAGGGGEGFVCCSDELRFDAPPRAMAASDALRQGGLYFVLPLSALRRPLSGEDMAALAVKVTAALGSSSAVDDAGGLTPSRGKNARGRDGKRRPTAARVAPLVVAGAGDDDTGRHVDGGYDVEKTLQADRTVGKAWISGGGRIGRRRGGLHRLSAILEGSE</sequence>
<feature type="compositionally biased region" description="Basic residues" evidence="1">
    <location>
        <begin position="122"/>
        <end position="133"/>
    </location>
</feature>
<dbReference type="HOGENOM" id="CLU_088728_1_0_1"/>
<dbReference type="Gramene" id="LPERR09G11100.1">
    <property type="protein sequence ID" value="LPERR09G11100.1"/>
    <property type="gene ID" value="LPERR09G11100"/>
</dbReference>
<reference evidence="2 3" key="1">
    <citation type="submission" date="2012-08" db="EMBL/GenBank/DDBJ databases">
        <title>Oryza genome evolution.</title>
        <authorList>
            <person name="Wing R.A."/>
        </authorList>
    </citation>
    <scope>NUCLEOTIDE SEQUENCE</scope>
</reference>
<accession>A0A0D9XF65</accession>
<dbReference type="eggNOG" id="ENOG502RZ4Y">
    <property type="taxonomic scope" value="Eukaryota"/>
</dbReference>
<evidence type="ECO:0000256" key="1">
    <source>
        <dbReference type="SAM" id="MobiDB-lite"/>
    </source>
</evidence>
<dbReference type="EnsemblPlants" id="LPERR09G11100.1">
    <property type="protein sequence ID" value="LPERR09G11100.1"/>
    <property type="gene ID" value="LPERR09G11100"/>
</dbReference>
<name>A0A0D9XF65_9ORYZ</name>
<evidence type="ECO:0000313" key="3">
    <source>
        <dbReference type="Proteomes" id="UP000032180"/>
    </source>
</evidence>
<dbReference type="AlphaFoldDB" id="A0A0D9XF65"/>
<dbReference type="Proteomes" id="UP000032180">
    <property type="component" value="Chromosome 9"/>
</dbReference>
<dbReference type="Pfam" id="PF14009">
    <property type="entry name" value="PADRE"/>
    <property type="match status" value="1"/>
</dbReference>
<evidence type="ECO:0000313" key="2">
    <source>
        <dbReference type="EnsemblPlants" id="LPERR09G11100.1"/>
    </source>
</evidence>
<keyword evidence="3" id="KW-1185">Reference proteome</keyword>
<protein>
    <submittedName>
        <fullName evidence="2">Uncharacterized protein</fullName>
    </submittedName>
</protein>
<proteinExistence type="predicted"/>
<reference evidence="2" key="3">
    <citation type="submission" date="2015-04" db="UniProtKB">
        <authorList>
            <consortium name="EnsemblPlants"/>
        </authorList>
    </citation>
    <scope>IDENTIFICATION</scope>
</reference>
<dbReference type="InterPro" id="IPR025322">
    <property type="entry name" value="PADRE_dom"/>
</dbReference>
<reference evidence="3" key="2">
    <citation type="submission" date="2013-12" db="EMBL/GenBank/DDBJ databases">
        <authorList>
            <person name="Yu Y."/>
            <person name="Lee S."/>
            <person name="de Baynast K."/>
            <person name="Wissotski M."/>
            <person name="Liu L."/>
            <person name="Talag J."/>
            <person name="Goicoechea J."/>
            <person name="Angelova A."/>
            <person name="Jetty R."/>
            <person name="Kudrna D."/>
            <person name="Golser W."/>
            <person name="Rivera L."/>
            <person name="Zhang J."/>
            <person name="Wing R."/>
        </authorList>
    </citation>
    <scope>NUCLEOTIDE SEQUENCE</scope>
</reference>
<dbReference type="PANTHER" id="PTHR33052">
    <property type="entry name" value="DUF4228 DOMAIN PROTEIN-RELATED"/>
    <property type="match status" value="1"/>
</dbReference>
<dbReference type="STRING" id="77586.A0A0D9XF65"/>